<feature type="domain" description="C2H2-type" evidence="3">
    <location>
        <begin position="324"/>
        <end position="351"/>
    </location>
</feature>
<accession>A0A2Z7B720</accession>
<protein>
    <recommendedName>
        <fullName evidence="3">C2H2-type domain-containing protein</fullName>
    </recommendedName>
</protein>
<dbReference type="Gene3D" id="3.30.160.60">
    <property type="entry name" value="Classic Zinc Finger"/>
    <property type="match status" value="2"/>
</dbReference>
<reference evidence="4 5" key="1">
    <citation type="journal article" date="2015" name="Proc. Natl. Acad. Sci. U.S.A.">
        <title>The resurrection genome of Boea hygrometrica: A blueprint for survival of dehydration.</title>
        <authorList>
            <person name="Xiao L."/>
            <person name="Yang G."/>
            <person name="Zhang L."/>
            <person name="Yang X."/>
            <person name="Zhao S."/>
            <person name="Ji Z."/>
            <person name="Zhou Q."/>
            <person name="Hu M."/>
            <person name="Wang Y."/>
            <person name="Chen M."/>
            <person name="Xu Y."/>
            <person name="Jin H."/>
            <person name="Xiao X."/>
            <person name="Hu G."/>
            <person name="Bao F."/>
            <person name="Hu Y."/>
            <person name="Wan P."/>
            <person name="Li L."/>
            <person name="Deng X."/>
            <person name="Kuang T."/>
            <person name="Xiang C."/>
            <person name="Zhu J.K."/>
            <person name="Oliver M.J."/>
            <person name="He Y."/>
        </authorList>
    </citation>
    <scope>NUCLEOTIDE SEQUENCE [LARGE SCALE GENOMIC DNA]</scope>
    <source>
        <strain evidence="5">cv. XS01</strain>
    </source>
</reference>
<dbReference type="PROSITE" id="PS50157">
    <property type="entry name" value="ZINC_FINGER_C2H2_2"/>
    <property type="match status" value="4"/>
</dbReference>
<proteinExistence type="predicted"/>
<dbReference type="OrthoDB" id="9451254at2759"/>
<feature type="compositionally biased region" description="Basic and acidic residues" evidence="2">
    <location>
        <begin position="38"/>
        <end position="65"/>
    </location>
</feature>
<sequence length="482" mass="54246">MEEGQEKRMHICKFCSKSFPCGRSLGGHMRSHLISISSDRDRKFQENRPPPHTDGENDPKFDKLSEFGSPSSYVLRENPKKTRKFSKTSGEDTLLQGKMCKECGKSFQSWKALFGHMKSHSVSRKIAKSSEEDSWDSQSDNESAAAPLCKKKRSNRVKRYTTTTNSSNLASFSPCVSEIDQQEQEEVALSLIMLSRDTGNWVDMNSSDSCYNSLDVSEAKKFCKISGKGSYCSESKFKKSNDELKNTRKKRDLDQESEVNSPRNLIQKSGLDQFEGLKFNKTKSSKRKCIDSNDSEVSLPVESYKSPFAYSPSDSHDFEKTSSFLCTVCQKSFPSYQALGGHRASHRKFKGFCAPRSENCSLETENSPFQSTKSIEKISVFATKTSKEVGFLKIKEHECPICFKIFPSGQALGGHKRSHLISDQPKSTTHPSVVIQVQASKSTRDFLDLNLPAPVEEEWWIGISNDHEIGNEHKPLLSFLSS</sequence>
<feature type="domain" description="C2H2-type" evidence="3">
    <location>
        <begin position="98"/>
        <end position="125"/>
    </location>
</feature>
<feature type="domain" description="C2H2-type" evidence="3">
    <location>
        <begin position="397"/>
        <end position="419"/>
    </location>
</feature>
<evidence type="ECO:0000313" key="5">
    <source>
        <dbReference type="Proteomes" id="UP000250235"/>
    </source>
</evidence>
<evidence type="ECO:0000256" key="1">
    <source>
        <dbReference type="PROSITE-ProRule" id="PRU00042"/>
    </source>
</evidence>
<dbReference type="PANTHER" id="PTHR46869:SF6">
    <property type="entry name" value="C2H2-TYPE DOMAIN-CONTAINING PROTEIN"/>
    <property type="match status" value="1"/>
</dbReference>
<name>A0A2Z7B720_9LAMI</name>
<feature type="domain" description="C2H2-type" evidence="3">
    <location>
        <begin position="10"/>
        <end position="32"/>
    </location>
</feature>
<dbReference type="Proteomes" id="UP000250235">
    <property type="component" value="Unassembled WGS sequence"/>
</dbReference>
<dbReference type="AlphaFoldDB" id="A0A2Z7B720"/>
<dbReference type="PANTHER" id="PTHR46869">
    <property type="entry name" value="C2H2-LIKE ZINC FINGER PROTEIN"/>
    <property type="match status" value="1"/>
</dbReference>
<dbReference type="Pfam" id="PF13912">
    <property type="entry name" value="zf-C2H2_6"/>
    <property type="match status" value="4"/>
</dbReference>
<evidence type="ECO:0000259" key="3">
    <source>
        <dbReference type="PROSITE" id="PS50157"/>
    </source>
</evidence>
<evidence type="ECO:0000256" key="2">
    <source>
        <dbReference type="SAM" id="MobiDB-lite"/>
    </source>
</evidence>
<keyword evidence="1" id="KW-0862">Zinc</keyword>
<keyword evidence="1" id="KW-0863">Zinc-finger</keyword>
<gene>
    <name evidence="4" type="ORF">F511_24387</name>
</gene>
<dbReference type="GO" id="GO:0008270">
    <property type="term" value="F:zinc ion binding"/>
    <property type="evidence" value="ECO:0007669"/>
    <property type="project" value="UniProtKB-KW"/>
</dbReference>
<dbReference type="EMBL" id="KV008775">
    <property type="protein sequence ID" value="KZV30003.1"/>
    <property type="molecule type" value="Genomic_DNA"/>
</dbReference>
<evidence type="ECO:0000313" key="4">
    <source>
        <dbReference type="EMBL" id="KZV30003.1"/>
    </source>
</evidence>
<dbReference type="InterPro" id="IPR013087">
    <property type="entry name" value="Znf_C2H2_type"/>
</dbReference>
<feature type="region of interest" description="Disordered" evidence="2">
    <location>
        <begin position="36"/>
        <end position="89"/>
    </location>
</feature>
<dbReference type="SMART" id="SM00355">
    <property type="entry name" value="ZnF_C2H2"/>
    <property type="match status" value="4"/>
</dbReference>
<dbReference type="SUPFAM" id="SSF57667">
    <property type="entry name" value="beta-beta-alpha zinc fingers"/>
    <property type="match status" value="2"/>
</dbReference>
<organism evidence="4 5">
    <name type="scientific">Dorcoceras hygrometricum</name>
    <dbReference type="NCBI Taxonomy" id="472368"/>
    <lineage>
        <taxon>Eukaryota</taxon>
        <taxon>Viridiplantae</taxon>
        <taxon>Streptophyta</taxon>
        <taxon>Embryophyta</taxon>
        <taxon>Tracheophyta</taxon>
        <taxon>Spermatophyta</taxon>
        <taxon>Magnoliopsida</taxon>
        <taxon>eudicotyledons</taxon>
        <taxon>Gunneridae</taxon>
        <taxon>Pentapetalae</taxon>
        <taxon>asterids</taxon>
        <taxon>lamiids</taxon>
        <taxon>Lamiales</taxon>
        <taxon>Gesneriaceae</taxon>
        <taxon>Didymocarpoideae</taxon>
        <taxon>Trichosporeae</taxon>
        <taxon>Loxocarpinae</taxon>
        <taxon>Dorcoceras</taxon>
    </lineage>
</organism>
<dbReference type="InterPro" id="IPR036236">
    <property type="entry name" value="Znf_C2H2_sf"/>
</dbReference>
<keyword evidence="1" id="KW-0479">Metal-binding</keyword>
<keyword evidence="5" id="KW-1185">Reference proteome</keyword>
<dbReference type="PROSITE" id="PS00028">
    <property type="entry name" value="ZINC_FINGER_C2H2_1"/>
    <property type="match status" value="4"/>
</dbReference>